<dbReference type="eggNOG" id="COG1902">
    <property type="taxonomic scope" value="Bacteria"/>
</dbReference>
<dbReference type="KEGG" id="smia:P344_05005"/>
<dbReference type="STRING" id="838561.P344_05005"/>
<reference evidence="1 2" key="1">
    <citation type="submission" date="2013-09" db="EMBL/GenBank/DDBJ databases">
        <title>Complete genome sequence of Spiroplasma mirum suckling mouse cataract agent.</title>
        <authorList>
            <person name="Landry C.A."/>
            <person name="Bastian F.O."/>
            <person name="Thune R.L."/>
        </authorList>
    </citation>
    <scope>NUCLEOTIDE SEQUENCE [LARGE SCALE GENOMIC DNA]</scope>
    <source>
        <strain evidence="1 2">SMCA</strain>
    </source>
</reference>
<protein>
    <submittedName>
        <fullName evidence="1">Uncharacterized protein</fullName>
    </submittedName>
</protein>
<dbReference type="OrthoDB" id="9772736at2"/>
<evidence type="ECO:0000313" key="1">
    <source>
        <dbReference type="EMBL" id="AHI58323.1"/>
    </source>
</evidence>
<dbReference type="PATRIC" id="fig|838561.3.peg.960"/>
<organism evidence="1 2">
    <name type="scientific">Spiroplasma mirum ATCC 29335</name>
    <dbReference type="NCBI Taxonomy" id="838561"/>
    <lineage>
        <taxon>Bacteria</taxon>
        <taxon>Bacillati</taxon>
        <taxon>Mycoplasmatota</taxon>
        <taxon>Mollicutes</taxon>
        <taxon>Entomoplasmatales</taxon>
        <taxon>Spiroplasmataceae</taxon>
        <taxon>Spiroplasma</taxon>
    </lineage>
</organism>
<dbReference type="AlphaFoldDB" id="W6ALY7"/>
<keyword evidence="2" id="KW-1185">Reference proteome</keyword>
<gene>
    <name evidence="1" type="ORF">P344_05005</name>
</gene>
<dbReference type="SUPFAM" id="SSF51395">
    <property type="entry name" value="FMN-linked oxidoreductases"/>
    <property type="match status" value="1"/>
</dbReference>
<name>W6ALY7_9MOLU</name>
<accession>W6ALY7</accession>
<sequence>MRWWWVKTPDDTLKVLDSNISLVAIGRELIAEPQWVHKVESGNELAIRTSIKLLDLAELQIPQPLLDLFIEDNKNWKMNIEY</sequence>
<dbReference type="Gene3D" id="3.20.20.70">
    <property type="entry name" value="Aldolase class I"/>
    <property type="match status" value="1"/>
</dbReference>
<dbReference type="Proteomes" id="UP000019260">
    <property type="component" value="Chromosome"/>
</dbReference>
<dbReference type="EMBL" id="CP006720">
    <property type="protein sequence ID" value="AHI58323.1"/>
    <property type="molecule type" value="Genomic_DNA"/>
</dbReference>
<dbReference type="RefSeq" id="WP_025317588.1">
    <property type="nucleotide sequence ID" value="NZ_CP002082.1"/>
</dbReference>
<proteinExistence type="predicted"/>
<evidence type="ECO:0000313" key="2">
    <source>
        <dbReference type="Proteomes" id="UP000019260"/>
    </source>
</evidence>
<dbReference type="InterPro" id="IPR013785">
    <property type="entry name" value="Aldolase_TIM"/>
</dbReference>
<dbReference type="HOGENOM" id="CLU_2556587_0_0_14"/>